<dbReference type="ExpressionAtlas" id="M1AWW5">
    <property type="expression patterns" value="baseline"/>
</dbReference>
<evidence type="ECO:0000313" key="1">
    <source>
        <dbReference type="EnsemblPlants" id="PGSC0003DMT400032114"/>
    </source>
</evidence>
<dbReference type="AlphaFoldDB" id="M1AWW5"/>
<evidence type="ECO:0000313" key="2">
    <source>
        <dbReference type="Proteomes" id="UP000011115"/>
    </source>
</evidence>
<organism evidence="1 2">
    <name type="scientific">Solanum tuberosum</name>
    <name type="common">Potato</name>
    <dbReference type="NCBI Taxonomy" id="4113"/>
    <lineage>
        <taxon>Eukaryota</taxon>
        <taxon>Viridiplantae</taxon>
        <taxon>Streptophyta</taxon>
        <taxon>Embryophyta</taxon>
        <taxon>Tracheophyta</taxon>
        <taxon>Spermatophyta</taxon>
        <taxon>Magnoliopsida</taxon>
        <taxon>eudicotyledons</taxon>
        <taxon>Gunneridae</taxon>
        <taxon>Pentapetalae</taxon>
        <taxon>asterids</taxon>
        <taxon>lamiids</taxon>
        <taxon>Solanales</taxon>
        <taxon>Solanaceae</taxon>
        <taxon>Solanoideae</taxon>
        <taxon>Solaneae</taxon>
        <taxon>Solanum</taxon>
    </lineage>
</organism>
<dbReference type="Gramene" id="PGSC0003DMT400032114">
    <property type="protein sequence ID" value="PGSC0003DMT400032114"/>
    <property type="gene ID" value="PGSC0003DMG401012327"/>
</dbReference>
<dbReference type="HOGENOM" id="CLU_2946271_0_0_1"/>
<reference evidence="2" key="1">
    <citation type="journal article" date="2011" name="Nature">
        <title>Genome sequence and analysis of the tuber crop potato.</title>
        <authorList>
            <consortium name="The Potato Genome Sequencing Consortium"/>
        </authorList>
    </citation>
    <scope>NUCLEOTIDE SEQUENCE [LARGE SCALE GENOMIC DNA]</scope>
    <source>
        <strain evidence="2">cv. DM1-3 516 R44</strain>
    </source>
</reference>
<sequence length="60" mass="6978">MDQKVEIVLRANASLIGYGLMKMELSMLRSIFIFADHMELARFIQRCFKTRWISSGSSHI</sequence>
<keyword evidence="2" id="KW-1185">Reference proteome</keyword>
<name>M1AWW5_SOLTU</name>
<protein>
    <submittedName>
        <fullName evidence="1">Import inner membrane translocase subunit tim21, mitochondrial</fullName>
    </submittedName>
</protein>
<dbReference type="Proteomes" id="UP000011115">
    <property type="component" value="Unassembled WGS sequence"/>
</dbReference>
<proteinExistence type="predicted"/>
<accession>M1AWW5</accession>
<reference evidence="1" key="2">
    <citation type="submission" date="2015-06" db="UniProtKB">
        <authorList>
            <consortium name="EnsemblPlants"/>
        </authorList>
    </citation>
    <scope>IDENTIFICATION</scope>
    <source>
        <strain evidence="1">DM1-3 516 R44</strain>
    </source>
</reference>
<dbReference type="EnsemblPlants" id="PGSC0003DMT400032114">
    <property type="protein sequence ID" value="PGSC0003DMT400032114"/>
    <property type="gene ID" value="PGSC0003DMG401012327"/>
</dbReference>